<dbReference type="EMBL" id="JARQZJ010000122">
    <property type="protein sequence ID" value="KAK9889337.1"/>
    <property type="molecule type" value="Genomic_DNA"/>
</dbReference>
<reference evidence="3 4" key="1">
    <citation type="submission" date="2023-03" db="EMBL/GenBank/DDBJ databases">
        <title>Genome insight into feeding habits of ladybird beetles.</title>
        <authorList>
            <person name="Li H.-S."/>
            <person name="Huang Y.-H."/>
            <person name="Pang H."/>
        </authorList>
    </citation>
    <scope>NUCLEOTIDE SEQUENCE [LARGE SCALE GENOMIC DNA]</scope>
    <source>
        <strain evidence="3">SYSU_2023b</strain>
        <tissue evidence="3">Whole body</tissue>
    </source>
</reference>
<keyword evidence="4" id="KW-1185">Reference proteome</keyword>
<keyword evidence="2" id="KW-0812">Transmembrane</keyword>
<feature type="transmembrane region" description="Helical" evidence="2">
    <location>
        <begin position="96"/>
        <end position="118"/>
    </location>
</feature>
<dbReference type="AlphaFoldDB" id="A0AAW1VAH3"/>
<evidence type="ECO:0000313" key="3">
    <source>
        <dbReference type="EMBL" id="KAK9889337.1"/>
    </source>
</evidence>
<organism evidence="3 4">
    <name type="scientific">Henosepilachna vigintioctopunctata</name>
    <dbReference type="NCBI Taxonomy" id="420089"/>
    <lineage>
        <taxon>Eukaryota</taxon>
        <taxon>Metazoa</taxon>
        <taxon>Ecdysozoa</taxon>
        <taxon>Arthropoda</taxon>
        <taxon>Hexapoda</taxon>
        <taxon>Insecta</taxon>
        <taxon>Pterygota</taxon>
        <taxon>Neoptera</taxon>
        <taxon>Endopterygota</taxon>
        <taxon>Coleoptera</taxon>
        <taxon>Polyphaga</taxon>
        <taxon>Cucujiformia</taxon>
        <taxon>Coccinelloidea</taxon>
        <taxon>Coccinellidae</taxon>
        <taxon>Epilachninae</taxon>
        <taxon>Epilachnini</taxon>
        <taxon>Henosepilachna</taxon>
    </lineage>
</organism>
<keyword evidence="2" id="KW-0472">Membrane</keyword>
<proteinExistence type="predicted"/>
<comment type="caution">
    <text evidence="3">The sequence shown here is derived from an EMBL/GenBank/DDBJ whole genome shotgun (WGS) entry which is preliminary data.</text>
</comment>
<protein>
    <submittedName>
        <fullName evidence="3">Uncharacterized protein</fullName>
    </submittedName>
</protein>
<evidence type="ECO:0000256" key="1">
    <source>
        <dbReference type="SAM" id="MobiDB-lite"/>
    </source>
</evidence>
<keyword evidence="2" id="KW-1133">Transmembrane helix</keyword>
<feature type="region of interest" description="Disordered" evidence="1">
    <location>
        <begin position="1"/>
        <end position="20"/>
    </location>
</feature>
<evidence type="ECO:0000313" key="4">
    <source>
        <dbReference type="Proteomes" id="UP001431783"/>
    </source>
</evidence>
<sequence>MASVVSSEAPQELTDRQRHESDLYTRPGWVDANVALHQLDQNSSGAIEAFNQLAFSRPNVISVELLEALASCVVFFNRWLNPRPTYNLQYKPGSELFGICIAVAGSYSAIMCAFFFHFDLHFVLSHKSDVISLGSFGEFESACLLI</sequence>
<evidence type="ECO:0000256" key="2">
    <source>
        <dbReference type="SAM" id="Phobius"/>
    </source>
</evidence>
<gene>
    <name evidence="3" type="ORF">WA026_004612</name>
</gene>
<accession>A0AAW1VAH3</accession>
<name>A0AAW1VAH3_9CUCU</name>
<dbReference type="Proteomes" id="UP001431783">
    <property type="component" value="Unassembled WGS sequence"/>
</dbReference>